<dbReference type="AlphaFoldDB" id="A0A1M7UF98"/>
<name>A0A1M7UF98_9BRAD</name>
<keyword evidence="1" id="KW-0732">Signal</keyword>
<gene>
    <name evidence="2" type="ORF">SAMN05444170_4786</name>
</gene>
<protein>
    <submittedName>
        <fullName evidence="2">Uncharacterized protein</fullName>
    </submittedName>
</protein>
<organism evidence="2 3">
    <name type="scientific">Bradyrhizobium erythrophlei</name>
    <dbReference type="NCBI Taxonomy" id="1437360"/>
    <lineage>
        <taxon>Bacteria</taxon>
        <taxon>Pseudomonadati</taxon>
        <taxon>Pseudomonadota</taxon>
        <taxon>Alphaproteobacteria</taxon>
        <taxon>Hyphomicrobiales</taxon>
        <taxon>Nitrobacteraceae</taxon>
        <taxon>Bradyrhizobium</taxon>
    </lineage>
</organism>
<dbReference type="Proteomes" id="UP000184096">
    <property type="component" value="Chromosome I"/>
</dbReference>
<evidence type="ECO:0000256" key="1">
    <source>
        <dbReference type="SAM" id="SignalP"/>
    </source>
</evidence>
<evidence type="ECO:0000313" key="3">
    <source>
        <dbReference type="Proteomes" id="UP000184096"/>
    </source>
</evidence>
<feature type="signal peptide" evidence="1">
    <location>
        <begin position="1"/>
        <end position="29"/>
    </location>
</feature>
<accession>A0A1M7UF98</accession>
<reference evidence="3" key="1">
    <citation type="submission" date="2016-11" db="EMBL/GenBank/DDBJ databases">
        <authorList>
            <person name="Varghese N."/>
            <person name="Submissions S."/>
        </authorList>
    </citation>
    <scope>NUCLEOTIDE SEQUENCE [LARGE SCALE GENOMIC DNA]</scope>
    <source>
        <strain evidence="3">GAS401</strain>
    </source>
</reference>
<sequence length="87" mass="9148">MKSRGFISVVVGAMVLTLPLVGCATYAQADALSVPAGLFGTCPPGYWLGRAGQACWIKQVRPGPYGGCPADYHLGPQGGWCWANYVD</sequence>
<evidence type="ECO:0000313" key="2">
    <source>
        <dbReference type="EMBL" id="SHN81596.1"/>
    </source>
</evidence>
<feature type="chain" id="PRO_5012071073" evidence="1">
    <location>
        <begin position="30"/>
        <end position="87"/>
    </location>
</feature>
<proteinExistence type="predicted"/>
<keyword evidence="3" id="KW-1185">Reference proteome</keyword>
<dbReference type="EMBL" id="LT670849">
    <property type="protein sequence ID" value="SHN81596.1"/>
    <property type="molecule type" value="Genomic_DNA"/>
</dbReference>